<dbReference type="CDD" id="cd12131">
    <property type="entry name" value="HGbI-like"/>
    <property type="match status" value="1"/>
</dbReference>
<gene>
    <name evidence="7" type="ORF">EIP75_03055</name>
</gene>
<comment type="similarity">
    <text evidence="5">Belongs to the globin family.</text>
</comment>
<dbReference type="GO" id="GO:0046210">
    <property type="term" value="P:nitric oxide catabolic process"/>
    <property type="evidence" value="ECO:0007669"/>
    <property type="project" value="TreeGrafter"/>
</dbReference>
<dbReference type="PROSITE" id="PS01033">
    <property type="entry name" value="GLOBIN"/>
    <property type="match status" value="1"/>
</dbReference>
<dbReference type="InterPro" id="IPR009050">
    <property type="entry name" value="Globin-like_sf"/>
</dbReference>
<keyword evidence="7" id="KW-0675">Receptor</keyword>
<dbReference type="PANTHER" id="PTHR43396:SF3">
    <property type="entry name" value="FLAVOHEMOPROTEIN"/>
    <property type="match status" value="1"/>
</dbReference>
<evidence type="ECO:0000256" key="4">
    <source>
        <dbReference type="ARBA" id="ARBA00023004"/>
    </source>
</evidence>
<keyword evidence="1 5" id="KW-0349">Heme</keyword>
<dbReference type="AlphaFoldDB" id="A0A3R8T7H7"/>
<feature type="domain" description="Globin" evidence="6">
    <location>
        <begin position="1"/>
        <end position="134"/>
    </location>
</feature>
<keyword evidence="3" id="KW-0479">Metal-binding</keyword>
<dbReference type="GO" id="GO:0019825">
    <property type="term" value="F:oxygen binding"/>
    <property type="evidence" value="ECO:0007669"/>
    <property type="project" value="InterPro"/>
</dbReference>
<evidence type="ECO:0000256" key="1">
    <source>
        <dbReference type="ARBA" id="ARBA00022617"/>
    </source>
</evidence>
<dbReference type="PANTHER" id="PTHR43396">
    <property type="entry name" value="FLAVOHEMOPROTEIN"/>
    <property type="match status" value="1"/>
</dbReference>
<evidence type="ECO:0000313" key="8">
    <source>
        <dbReference type="Proteomes" id="UP000269265"/>
    </source>
</evidence>
<dbReference type="GO" id="GO:0071949">
    <property type="term" value="F:FAD binding"/>
    <property type="evidence" value="ECO:0007669"/>
    <property type="project" value="TreeGrafter"/>
</dbReference>
<name>A0A3R8T7H7_9BURK</name>
<evidence type="ECO:0000256" key="2">
    <source>
        <dbReference type="ARBA" id="ARBA00022621"/>
    </source>
</evidence>
<keyword evidence="8" id="KW-1185">Reference proteome</keyword>
<keyword evidence="4" id="KW-0408">Iron</keyword>
<comment type="caution">
    <text evidence="7">The sequence shown here is derived from an EMBL/GenBank/DDBJ whole genome shotgun (WGS) entry which is preliminary data.</text>
</comment>
<evidence type="ECO:0000313" key="7">
    <source>
        <dbReference type="EMBL" id="RRS05853.1"/>
    </source>
</evidence>
<organism evidence="7 8">
    <name type="scientific">Aquabacterium soli</name>
    <dbReference type="NCBI Taxonomy" id="2493092"/>
    <lineage>
        <taxon>Bacteria</taxon>
        <taxon>Pseudomonadati</taxon>
        <taxon>Pseudomonadota</taxon>
        <taxon>Betaproteobacteria</taxon>
        <taxon>Burkholderiales</taxon>
        <taxon>Aquabacterium</taxon>
    </lineage>
</organism>
<reference evidence="7 8" key="1">
    <citation type="submission" date="2018-12" db="EMBL/GenBank/DDBJ databases">
        <title>The whole draft genome of Aquabacterium sp. SJQ9.</title>
        <authorList>
            <person name="Sun L."/>
            <person name="Gao X."/>
            <person name="Chen W."/>
            <person name="Huang K."/>
        </authorList>
    </citation>
    <scope>NUCLEOTIDE SEQUENCE [LARGE SCALE GENOMIC DNA]</scope>
    <source>
        <strain evidence="7 8">SJQ9</strain>
    </source>
</reference>
<sequence>MSPDTITLVQQSWAQVAAIAPQAAALFYQNLFNADPTLKPLFKGDMQAQGHKLMQMIGAAVGKLNDLGTLVPILQGLGRRHRDYGVQDAHYGTVGGALLLTLEQGLGEGFTPDVRAAWTEVYGVMAQVMKDAAHAA</sequence>
<evidence type="ECO:0000256" key="3">
    <source>
        <dbReference type="ARBA" id="ARBA00022723"/>
    </source>
</evidence>
<proteinExistence type="inferred from homology"/>
<dbReference type="GO" id="GO:0046872">
    <property type="term" value="F:metal ion binding"/>
    <property type="evidence" value="ECO:0007669"/>
    <property type="project" value="UniProtKB-KW"/>
</dbReference>
<dbReference type="InterPro" id="IPR000971">
    <property type="entry name" value="Globin"/>
</dbReference>
<dbReference type="Proteomes" id="UP000269265">
    <property type="component" value="Unassembled WGS sequence"/>
</dbReference>
<dbReference type="OrthoDB" id="9801223at2"/>
<dbReference type="SUPFAM" id="SSF46458">
    <property type="entry name" value="Globin-like"/>
    <property type="match status" value="1"/>
</dbReference>
<dbReference type="PRINTS" id="PR01907">
    <property type="entry name" value="WORMGLOBIN"/>
</dbReference>
<dbReference type="InterPro" id="IPR012292">
    <property type="entry name" value="Globin/Proto"/>
</dbReference>
<dbReference type="RefSeq" id="WP_125241760.1">
    <property type="nucleotide sequence ID" value="NZ_RSED01000002.1"/>
</dbReference>
<dbReference type="Gene3D" id="1.10.490.10">
    <property type="entry name" value="Globins"/>
    <property type="match status" value="1"/>
</dbReference>
<evidence type="ECO:0000256" key="5">
    <source>
        <dbReference type="RuleBase" id="RU000356"/>
    </source>
</evidence>
<accession>A0A3R8T7H7</accession>
<dbReference type="GO" id="GO:0005344">
    <property type="term" value="F:oxygen carrier activity"/>
    <property type="evidence" value="ECO:0007669"/>
    <property type="project" value="UniProtKB-KW"/>
</dbReference>
<protein>
    <submittedName>
        <fullName evidence="7">Hemin receptor</fullName>
    </submittedName>
</protein>
<dbReference type="GO" id="GO:0071500">
    <property type="term" value="P:cellular response to nitrosative stress"/>
    <property type="evidence" value="ECO:0007669"/>
    <property type="project" value="TreeGrafter"/>
</dbReference>
<keyword evidence="5" id="KW-0813">Transport</keyword>
<dbReference type="GO" id="GO:0008941">
    <property type="term" value="F:nitric oxide dioxygenase NAD(P)H activity"/>
    <property type="evidence" value="ECO:0007669"/>
    <property type="project" value="TreeGrafter"/>
</dbReference>
<dbReference type="Pfam" id="PF00042">
    <property type="entry name" value="Globin"/>
    <property type="match status" value="1"/>
</dbReference>
<evidence type="ECO:0000259" key="6">
    <source>
        <dbReference type="PROSITE" id="PS01033"/>
    </source>
</evidence>
<dbReference type="EMBL" id="RSED01000002">
    <property type="protein sequence ID" value="RRS05853.1"/>
    <property type="molecule type" value="Genomic_DNA"/>
</dbReference>
<keyword evidence="2 5" id="KW-0561">Oxygen transport</keyword>
<dbReference type="GO" id="GO:0020037">
    <property type="term" value="F:heme binding"/>
    <property type="evidence" value="ECO:0007669"/>
    <property type="project" value="InterPro"/>
</dbReference>